<dbReference type="OrthoDB" id="330922at2"/>
<dbReference type="EMBL" id="RQGD01000023">
    <property type="protein sequence ID" value="TGL59672.1"/>
    <property type="molecule type" value="Genomic_DNA"/>
</dbReference>
<organism evidence="1 2">
    <name type="scientific">Leptospira ognonensis</name>
    <dbReference type="NCBI Taxonomy" id="2484945"/>
    <lineage>
        <taxon>Bacteria</taxon>
        <taxon>Pseudomonadati</taxon>
        <taxon>Spirochaetota</taxon>
        <taxon>Spirochaetia</taxon>
        <taxon>Leptospirales</taxon>
        <taxon>Leptospiraceae</taxon>
        <taxon>Leptospira</taxon>
    </lineage>
</organism>
<reference evidence="1" key="1">
    <citation type="journal article" date="2019" name="PLoS Negl. Trop. Dis.">
        <title>Revisiting the worldwide diversity of Leptospira species in the environment.</title>
        <authorList>
            <person name="Vincent A.T."/>
            <person name="Schiettekatte O."/>
            <person name="Bourhy P."/>
            <person name="Veyrier F.J."/>
            <person name="Picardeau M."/>
        </authorList>
    </citation>
    <scope>NUCLEOTIDE SEQUENCE [LARGE SCALE GENOMIC DNA]</scope>
    <source>
        <strain evidence="1">201702476</strain>
    </source>
</reference>
<accession>A0A4R9K1S0</accession>
<evidence type="ECO:0000313" key="1">
    <source>
        <dbReference type="EMBL" id="TGL59672.1"/>
    </source>
</evidence>
<dbReference type="AlphaFoldDB" id="A0A4R9K1S0"/>
<gene>
    <name evidence="1" type="ORF">EHQ58_07965</name>
</gene>
<proteinExistence type="predicted"/>
<dbReference type="RefSeq" id="WP_135623361.1">
    <property type="nucleotide sequence ID" value="NZ_RQGD01000023.1"/>
</dbReference>
<protein>
    <submittedName>
        <fullName evidence="1">Uncharacterized protein</fullName>
    </submittedName>
</protein>
<sequence>MEAFDPNSFMNQLKLKEAFYLMSHGQEADPSTARQILAQILPKEDKNTLFLRFKKAALQVLSAKGEPEEILPMPGLAFRGETTSAFQVERVLGAHLITFLFSPNSEQTEIHLAVETKPKAPFRVKLKLDGDTIETIQDLQKEKMFDSPIQTETAPEVVFFQSNKEVGRFQLFLETE</sequence>
<comment type="caution">
    <text evidence="1">The sequence shown here is derived from an EMBL/GenBank/DDBJ whole genome shotgun (WGS) entry which is preliminary data.</text>
</comment>
<keyword evidence="2" id="KW-1185">Reference proteome</keyword>
<dbReference type="Proteomes" id="UP000297693">
    <property type="component" value="Unassembled WGS sequence"/>
</dbReference>
<name>A0A4R9K1S0_9LEPT</name>
<evidence type="ECO:0000313" key="2">
    <source>
        <dbReference type="Proteomes" id="UP000297693"/>
    </source>
</evidence>